<sequence length="123" mass="14005">MGIPPVYPMSNIELETIIHALRDCPKAQCFWNSFSPPFSSSLFYGLQLVDWLKTNYRSSRHSGVSDIEWGIIFPMAVWTLWLHRNGIVFGRLGPQRNLLDETLARAAKVAYLGINGKQTPIRN</sequence>
<dbReference type="Proteomes" id="UP000737018">
    <property type="component" value="Unassembled WGS sequence"/>
</dbReference>
<dbReference type="OrthoDB" id="1906820at2759"/>
<keyword evidence="2" id="KW-1185">Reference proteome</keyword>
<evidence type="ECO:0000313" key="2">
    <source>
        <dbReference type="Proteomes" id="UP000737018"/>
    </source>
</evidence>
<evidence type="ECO:0000313" key="1">
    <source>
        <dbReference type="EMBL" id="KAF3970061.1"/>
    </source>
</evidence>
<reference evidence="1" key="1">
    <citation type="submission" date="2020-03" db="EMBL/GenBank/DDBJ databases">
        <title>Castanea mollissima Vanexum genome sequencing.</title>
        <authorList>
            <person name="Staton M."/>
        </authorList>
    </citation>
    <scope>NUCLEOTIDE SEQUENCE</scope>
    <source>
        <tissue evidence="1">Leaf</tissue>
    </source>
</reference>
<dbReference type="AlphaFoldDB" id="A0A8J4W3R5"/>
<proteinExistence type="predicted"/>
<gene>
    <name evidence="1" type="ORF">CMV_006198</name>
</gene>
<organism evidence="1 2">
    <name type="scientific">Castanea mollissima</name>
    <name type="common">Chinese chestnut</name>
    <dbReference type="NCBI Taxonomy" id="60419"/>
    <lineage>
        <taxon>Eukaryota</taxon>
        <taxon>Viridiplantae</taxon>
        <taxon>Streptophyta</taxon>
        <taxon>Embryophyta</taxon>
        <taxon>Tracheophyta</taxon>
        <taxon>Spermatophyta</taxon>
        <taxon>Magnoliopsida</taxon>
        <taxon>eudicotyledons</taxon>
        <taxon>Gunneridae</taxon>
        <taxon>Pentapetalae</taxon>
        <taxon>rosids</taxon>
        <taxon>fabids</taxon>
        <taxon>Fagales</taxon>
        <taxon>Fagaceae</taxon>
        <taxon>Castanea</taxon>
    </lineage>
</organism>
<dbReference type="EMBL" id="JRKL02000575">
    <property type="protein sequence ID" value="KAF3970061.1"/>
    <property type="molecule type" value="Genomic_DNA"/>
</dbReference>
<accession>A0A8J4W3R5</accession>
<comment type="caution">
    <text evidence="1">The sequence shown here is derived from an EMBL/GenBank/DDBJ whole genome shotgun (WGS) entry which is preliminary data.</text>
</comment>
<name>A0A8J4W3R5_9ROSI</name>
<protein>
    <submittedName>
        <fullName evidence="1">Uncharacterized protein</fullName>
    </submittedName>
</protein>